<dbReference type="Gene3D" id="2.70.98.10">
    <property type="match status" value="1"/>
</dbReference>
<feature type="chain" id="PRO_5013231113" evidence="2">
    <location>
        <begin position="19"/>
        <end position="887"/>
    </location>
</feature>
<keyword evidence="6" id="KW-1185">Reference proteome</keyword>
<dbReference type="Gene3D" id="1.20.1610.10">
    <property type="entry name" value="alpha-1,2-mannosidases domains"/>
    <property type="match status" value="1"/>
</dbReference>
<dbReference type="PROSITE" id="PS51257">
    <property type="entry name" value="PROKAR_LIPOPROTEIN"/>
    <property type="match status" value="1"/>
</dbReference>
<dbReference type="AlphaFoldDB" id="A0A1X7LM12"/>
<dbReference type="InterPro" id="IPR008928">
    <property type="entry name" value="6-hairpin_glycosidase_sf"/>
</dbReference>
<dbReference type="Proteomes" id="UP000193228">
    <property type="component" value="Unassembled WGS sequence"/>
</dbReference>
<evidence type="ECO:0000256" key="1">
    <source>
        <dbReference type="SAM" id="MobiDB-lite"/>
    </source>
</evidence>
<dbReference type="PANTHER" id="PTHR12143">
    <property type="entry name" value="PEPTIDE N-GLYCANASE PNGASE -RELATED"/>
    <property type="match status" value="1"/>
</dbReference>
<evidence type="ECO:0000256" key="2">
    <source>
        <dbReference type="SAM" id="SignalP"/>
    </source>
</evidence>
<dbReference type="Gene3D" id="3.30.2080.10">
    <property type="entry name" value="GH92 mannosidase domain"/>
    <property type="match status" value="1"/>
</dbReference>
<dbReference type="Pfam" id="PF17678">
    <property type="entry name" value="Glyco_hydro_92N"/>
    <property type="match status" value="1"/>
</dbReference>
<dbReference type="EMBL" id="FXAT01000007">
    <property type="protein sequence ID" value="SMG54865.1"/>
    <property type="molecule type" value="Genomic_DNA"/>
</dbReference>
<keyword evidence="2" id="KW-0732">Signal</keyword>
<evidence type="ECO:0000259" key="4">
    <source>
        <dbReference type="Pfam" id="PF17678"/>
    </source>
</evidence>
<dbReference type="OrthoDB" id="9804511at2"/>
<feature type="compositionally biased region" description="Low complexity" evidence="1">
    <location>
        <begin position="32"/>
        <end position="52"/>
    </location>
</feature>
<dbReference type="InterPro" id="IPR014718">
    <property type="entry name" value="GH-type_carb-bd"/>
</dbReference>
<feature type="domain" description="Glycosyl hydrolase family 92" evidence="3">
    <location>
        <begin position="308"/>
        <end position="848"/>
    </location>
</feature>
<feature type="signal peptide" evidence="2">
    <location>
        <begin position="1"/>
        <end position="18"/>
    </location>
</feature>
<dbReference type="STRING" id="1515439.SAMN06265784_10715"/>
<dbReference type="RefSeq" id="WP_085486574.1">
    <property type="nucleotide sequence ID" value="NZ_FXAT01000007.1"/>
</dbReference>
<feature type="domain" description="Glycosyl hydrolase family 92 N-terminal" evidence="4">
    <location>
        <begin position="65"/>
        <end position="302"/>
    </location>
</feature>
<evidence type="ECO:0000313" key="5">
    <source>
        <dbReference type="EMBL" id="SMG54865.1"/>
    </source>
</evidence>
<dbReference type="GO" id="GO:0005975">
    <property type="term" value="P:carbohydrate metabolic process"/>
    <property type="evidence" value="ECO:0007669"/>
    <property type="project" value="InterPro"/>
</dbReference>
<name>A0A1X7LM12_9BURK</name>
<feature type="region of interest" description="Disordered" evidence="1">
    <location>
        <begin position="77"/>
        <end position="100"/>
    </location>
</feature>
<dbReference type="Pfam" id="PF07971">
    <property type="entry name" value="Glyco_hydro_92"/>
    <property type="match status" value="1"/>
</dbReference>
<dbReference type="GO" id="GO:0030246">
    <property type="term" value="F:carbohydrate binding"/>
    <property type="evidence" value="ECO:0007669"/>
    <property type="project" value="InterPro"/>
</dbReference>
<dbReference type="SUPFAM" id="SSF48208">
    <property type="entry name" value="Six-hairpin glycosidases"/>
    <property type="match status" value="1"/>
</dbReference>
<sequence length="887" mass="92344">MKNLLKLAVVLTSVAALAGCGGDDHPSQSPHAGGDTATTPAGDTGTPGATPPVVEQRVNLPLTRYVNVFIGTQVATTGGGFSGNTTPGAQTPFGMVSFGPDTASGPPGGYAYNDSTISFFSLTHLSGPGCGGQGGGGGLLPSISSAQTDPANQGKNIVIGDGSGDFDHANESAQPGYYKVTSNTGVTSELTATTRTGMARFTYPASARSNAVLVVDATVSTDQHSSGTRPGSITLDATHRTISGTSIVGAFCGGTWNKPVYFYAQFDTPLTSASSGKNGVAILQFDLSASKTNSVLYKVGISSVSVANAKANLTAENSGWDFDAVKAAADKTWENSLNAIQVDLADPQKFAGLGSSQQVAAQKNLTLFYSAFYRSFSGPTIYSDVNGDYRSMKQTALSENDGNSFPARATANIANDDAFQDGNGKTVVPAAHYSGFSIWDTYRSLTQLQALLFPGISSDTVQSLVADAKQCGALPHWVDGSDDTKPMEGNHAPSLVAGAYAFGARNFDTATARTYMIRSQTDPVSSCNNMLSVGRVSTSNDASVIPNWLDKGYIATATPSSSPFHTSSVTIEMTTADRSVGAFLSSLPTASSDQTAINGFFQRAGNWKNILNSQTKTLQALNSTGSFTTNADEGCNSACPGTLFHEGTEPQYFWNIGHDYTALIAAIGGNSVATARLDNLFGIDRSAGFPPSSAPPTSALNGGMNSNQFYIGNEPGLVEPWAYNWTGSPQSAQYIIPQIMQQTFLVSPGGLPGNDDLGATSTWYVWAALGLYPVVPSAPGMAISTPQFSGITVWLGNGKKLRIETDRQAMLDDVPYIKELKLNGQTYNGSWLPVAQIANGGTLSYKLSTAPTTWGTSADLTPPSGPNADYTRSVAALPDSSGATSAK</sequence>
<organism evidence="5 6">
    <name type="scientific">Paraburkholderia susongensis</name>
    <dbReference type="NCBI Taxonomy" id="1515439"/>
    <lineage>
        <taxon>Bacteria</taxon>
        <taxon>Pseudomonadati</taxon>
        <taxon>Pseudomonadota</taxon>
        <taxon>Betaproteobacteria</taxon>
        <taxon>Burkholderiales</taxon>
        <taxon>Burkholderiaceae</taxon>
        <taxon>Paraburkholderia</taxon>
    </lineage>
</organism>
<evidence type="ECO:0000313" key="6">
    <source>
        <dbReference type="Proteomes" id="UP000193228"/>
    </source>
</evidence>
<feature type="region of interest" description="Disordered" evidence="1">
    <location>
        <begin position="22"/>
        <end position="53"/>
    </location>
</feature>
<dbReference type="Gene3D" id="1.20.1050.60">
    <property type="entry name" value="alpha-1,2-mannosidase"/>
    <property type="match status" value="1"/>
</dbReference>
<dbReference type="GO" id="GO:0005829">
    <property type="term" value="C:cytosol"/>
    <property type="evidence" value="ECO:0007669"/>
    <property type="project" value="TreeGrafter"/>
</dbReference>
<reference evidence="6" key="1">
    <citation type="submission" date="2017-04" db="EMBL/GenBank/DDBJ databases">
        <authorList>
            <person name="Varghese N."/>
            <person name="Submissions S."/>
        </authorList>
    </citation>
    <scope>NUCLEOTIDE SEQUENCE [LARGE SCALE GENOMIC DNA]</scope>
    <source>
        <strain evidence="6">LMG 29540</strain>
    </source>
</reference>
<dbReference type="InterPro" id="IPR041371">
    <property type="entry name" value="GH92_N"/>
</dbReference>
<evidence type="ECO:0000259" key="3">
    <source>
        <dbReference type="Pfam" id="PF07971"/>
    </source>
</evidence>
<dbReference type="GO" id="GO:0006516">
    <property type="term" value="P:glycoprotein catabolic process"/>
    <property type="evidence" value="ECO:0007669"/>
    <property type="project" value="TreeGrafter"/>
</dbReference>
<dbReference type="InterPro" id="IPR050883">
    <property type="entry name" value="PNGase"/>
</dbReference>
<dbReference type="InterPro" id="IPR012939">
    <property type="entry name" value="Glyco_hydro_92"/>
</dbReference>
<feature type="region of interest" description="Disordered" evidence="1">
    <location>
        <begin position="855"/>
        <end position="887"/>
    </location>
</feature>
<protein>
    <submittedName>
        <fullName evidence="5">Alpha-1,2-mannosidase, putative</fullName>
    </submittedName>
</protein>
<dbReference type="GO" id="GO:0000224">
    <property type="term" value="F:peptide-N4-(N-acetyl-beta-glucosaminyl)asparagine amidase activity"/>
    <property type="evidence" value="ECO:0007669"/>
    <property type="project" value="TreeGrafter"/>
</dbReference>
<accession>A0A1X7LM12</accession>
<proteinExistence type="predicted"/>
<dbReference type="PANTHER" id="PTHR12143:SF39">
    <property type="entry name" value="SECRETED PROTEIN"/>
    <property type="match status" value="1"/>
</dbReference>
<gene>
    <name evidence="5" type="ORF">SAMN06265784_10715</name>
</gene>